<dbReference type="PANTHER" id="PTHR43881">
    <property type="entry name" value="GAMMA-GLUTAMYLTRANSPEPTIDASE (AFU_ORTHOLOGUE AFUA_4G13580)"/>
    <property type="match status" value="1"/>
</dbReference>
<dbReference type="Gene3D" id="3.60.20.40">
    <property type="match status" value="1"/>
</dbReference>
<dbReference type="AlphaFoldDB" id="A0A9E7R2W5"/>
<dbReference type="GeneID" id="74944831"/>
<dbReference type="InterPro" id="IPR029055">
    <property type="entry name" value="Ntn_hydrolases_N"/>
</dbReference>
<dbReference type="EMBL" id="CP104003">
    <property type="protein sequence ID" value="UWM54463.1"/>
    <property type="molecule type" value="Genomic_DNA"/>
</dbReference>
<dbReference type="Pfam" id="PF01019">
    <property type="entry name" value="G_glu_transpept"/>
    <property type="match status" value="1"/>
</dbReference>
<keyword evidence="2" id="KW-1185">Reference proteome</keyword>
<protein>
    <submittedName>
        <fullName evidence="1">Gamma-glutamyltransferase family protein</fullName>
    </submittedName>
</protein>
<organism evidence="1 2">
    <name type="scientific">Salinirubellus salinus</name>
    <dbReference type="NCBI Taxonomy" id="1364945"/>
    <lineage>
        <taxon>Archaea</taxon>
        <taxon>Methanobacteriati</taxon>
        <taxon>Methanobacteriota</taxon>
        <taxon>Stenosarchaea group</taxon>
        <taxon>Halobacteria</taxon>
        <taxon>Halobacteriales</taxon>
        <taxon>Natronomonadaceae</taxon>
        <taxon>Salinirubellus</taxon>
    </lineage>
</organism>
<accession>A0A9E7R2W5</accession>
<dbReference type="RefSeq" id="WP_260593483.1">
    <property type="nucleotide sequence ID" value="NZ_CP104003.1"/>
</dbReference>
<evidence type="ECO:0000313" key="1">
    <source>
        <dbReference type="EMBL" id="UWM54463.1"/>
    </source>
</evidence>
<reference evidence="1" key="1">
    <citation type="submission" date="2022-09" db="EMBL/GenBank/DDBJ databases">
        <title>Diverse halophilic archaea isolated from saline environments.</title>
        <authorList>
            <person name="Cui H.-L."/>
        </authorList>
    </citation>
    <scope>NUCLEOTIDE SEQUENCE</scope>
    <source>
        <strain evidence="1">ZS-35-S2</strain>
    </source>
</reference>
<name>A0A9E7R2W5_9EURY</name>
<dbReference type="Proteomes" id="UP001057580">
    <property type="component" value="Chromosome"/>
</dbReference>
<dbReference type="InterPro" id="IPR052896">
    <property type="entry name" value="GGT-like_enzyme"/>
</dbReference>
<dbReference type="KEGG" id="ssai:N0B31_20375"/>
<evidence type="ECO:0000313" key="2">
    <source>
        <dbReference type="Proteomes" id="UP001057580"/>
    </source>
</evidence>
<dbReference type="PANTHER" id="PTHR43881:SF1">
    <property type="entry name" value="GAMMA-GLUTAMYLTRANSPEPTIDASE (AFU_ORTHOLOGUE AFUA_4G13580)"/>
    <property type="match status" value="1"/>
</dbReference>
<sequence>MTFAYPWTYTSRRSAVMAPTGMVATSHPLAATVGYDVLRDGGTAADAAVATAAMLSLVEPHNTGIGGDAFALTQFDGRYEALNGSGGAPAAATVERYRQRLPDAEDETTPSVPRRGGLSVTVPGALDAWQRLLDRYGTHSLARALAPTIEYARSGVVVTESVARRWRHLTELVGGFPHSECYLRDGEPLGPGAHHRNPPLAETYAAIAEEGVDRLYGGQLGREVVETVRADGGLLTLSDLEAHRGEWTDPIGTTYRGIDVLEHPPNGQGAVALEALNVVESVDLPSDVADPDRLHTLIEALKLAFADGDAYLTDPRSTEIPLEPMLSKAYAAERANEIGPRAGAYGPRAAGWGDTVYVAVVDADGNAVSLINSLFYGFGSGLVVGGAALQNRASGFSLDPDHANCLEPGKRPFHTIVPAMLREDGAFRATFGVCGGAMQPQAQVQLLTAMLDAGYNPQAALDLPRFRILSTDEVAVETARLPPETVAALRDRGHDVVDEETYFHERGRDWGSGQIVYRTDEGLVGGTDPRRDGHVVGY</sequence>
<dbReference type="Gene3D" id="1.10.246.230">
    <property type="match status" value="1"/>
</dbReference>
<gene>
    <name evidence="1" type="ORF">N0B31_20375</name>
</gene>
<dbReference type="InterPro" id="IPR043137">
    <property type="entry name" value="GGT_ssub_C"/>
</dbReference>
<dbReference type="PRINTS" id="PR01210">
    <property type="entry name" value="GGTRANSPTASE"/>
</dbReference>
<proteinExistence type="predicted"/>
<dbReference type="SUPFAM" id="SSF56235">
    <property type="entry name" value="N-terminal nucleophile aminohydrolases (Ntn hydrolases)"/>
    <property type="match status" value="1"/>
</dbReference>